<keyword evidence="6 8" id="KW-0675">Receptor</keyword>
<evidence type="ECO:0000313" key="9">
    <source>
        <dbReference type="RefSeq" id="XP_028148707.1"/>
    </source>
</evidence>
<dbReference type="GO" id="GO:0005886">
    <property type="term" value="C:plasma membrane"/>
    <property type="evidence" value="ECO:0007669"/>
    <property type="project" value="UniProtKB-SubCell"/>
</dbReference>
<dbReference type="GO" id="GO:0030425">
    <property type="term" value="C:dendrite"/>
    <property type="evidence" value="ECO:0007669"/>
    <property type="project" value="TreeGrafter"/>
</dbReference>
<feature type="transmembrane region" description="Helical" evidence="8">
    <location>
        <begin position="6"/>
        <end position="23"/>
    </location>
</feature>
<keyword evidence="2 8" id="KW-1003">Cell membrane</keyword>
<comment type="similarity">
    <text evidence="8">Belongs to the insect chemoreceptor superfamily. Gustatory receptor (GR) family.</text>
</comment>
<dbReference type="GO" id="GO:0007165">
    <property type="term" value="P:signal transduction"/>
    <property type="evidence" value="ECO:0007669"/>
    <property type="project" value="UniProtKB-KW"/>
</dbReference>
<evidence type="ECO:0000256" key="7">
    <source>
        <dbReference type="ARBA" id="ARBA00023224"/>
    </source>
</evidence>
<protein>
    <recommendedName>
        <fullName evidence="8">Gustatory receptor</fullName>
    </recommendedName>
</protein>
<keyword evidence="7 8" id="KW-0807">Transducer</keyword>
<reference evidence="9" key="1">
    <citation type="submission" date="2025-08" db="UniProtKB">
        <authorList>
            <consortium name="RefSeq"/>
        </authorList>
    </citation>
    <scope>IDENTIFICATION</scope>
    <source>
        <tissue evidence="9">Whole insect</tissue>
    </source>
</reference>
<evidence type="ECO:0000256" key="5">
    <source>
        <dbReference type="ARBA" id="ARBA00023136"/>
    </source>
</evidence>
<feature type="transmembrane region" description="Helical" evidence="8">
    <location>
        <begin position="69"/>
        <end position="88"/>
    </location>
</feature>
<evidence type="ECO:0000256" key="4">
    <source>
        <dbReference type="ARBA" id="ARBA00022989"/>
    </source>
</evidence>
<gene>
    <name evidence="9" type="primary">LOC114342119</name>
</gene>
<dbReference type="GO" id="GO:0007635">
    <property type="term" value="P:chemosensory behavior"/>
    <property type="evidence" value="ECO:0007669"/>
    <property type="project" value="TreeGrafter"/>
</dbReference>
<comment type="function">
    <text evidence="8">Gustatory receptor which mediates acceptance or avoidance behavior, depending on its substrates.</text>
</comment>
<feature type="transmembrane region" description="Helical" evidence="8">
    <location>
        <begin position="32"/>
        <end position="49"/>
    </location>
</feature>
<name>A0A6P7GRN1_DIAVI</name>
<accession>A0A6P7GRN1</accession>
<feature type="transmembrane region" description="Helical" evidence="8">
    <location>
        <begin position="223"/>
        <end position="245"/>
    </location>
</feature>
<evidence type="ECO:0000256" key="6">
    <source>
        <dbReference type="ARBA" id="ARBA00023170"/>
    </source>
</evidence>
<keyword evidence="5 8" id="KW-0472">Membrane</keyword>
<dbReference type="Pfam" id="PF08395">
    <property type="entry name" value="7tm_7"/>
    <property type="match status" value="1"/>
</dbReference>
<dbReference type="PANTHER" id="PTHR21143:SF104">
    <property type="entry name" value="GUSTATORY RECEPTOR 8A-RELATED"/>
    <property type="match status" value="1"/>
</dbReference>
<feature type="transmembrane region" description="Helical" evidence="8">
    <location>
        <begin position="109"/>
        <end position="137"/>
    </location>
</feature>
<dbReference type="GO" id="GO:0008049">
    <property type="term" value="P:male courtship behavior"/>
    <property type="evidence" value="ECO:0007669"/>
    <property type="project" value="TreeGrafter"/>
</dbReference>
<keyword evidence="4 8" id="KW-1133">Transmembrane helix</keyword>
<dbReference type="InParanoid" id="A0A6P7GRN1"/>
<dbReference type="InterPro" id="IPR013604">
    <property type="entry name" value="7TM_chemorcpt"/>
</dbReference>
<comment type="subcellular location">
    <subcellularLocation>
        <location evidence="1 8">Cell membrane</location>
        <topology evidence="1 8">Multi-pass membrane protein</topology>
    </subcellularLocation>
</comment>
<feature type="transmembrane region" description="Helical" evidence="8">
    <location>
        <begin position="257"/>
        <end position="279"/>
    </location>
</feature>
<dbReference type="GO" id="GO:0050909">
    <property type="term" value="P:sensory perception of taste"/>
    <property type="evidence" value="ECO:0007669"/>
    <property type="project" value="InterPro"/>
</dbReference>
<proteinExistence type="inferred from homology"/>
<dbReference type="GO" id="GO:0030424">
    <property type="term" value="C:axon"/>
    <property type="evidence" value="ECO:0007669"/>
    <property type="project" value="TreeGrafter"/>
</dbReference>
<organism evidence="9">
    <name type="scientific">Diabrotica virgifera virgifera</name>
    <name type="common">western corn rootworm</name>
    <dbReference type="NCBI Taxonomy" id="50390"/>
    <lineage>
        <taxon>Eukaryota</taxon>
        <taxon>Metazoa</taxon>
        <taxon>Ecdysozoa</taxon>
        <taxon>Arthropoda</taxon>
        <taxon>Hexapoda</taxon>
        <taxon>Insecta</taxon>
        <taxon>Pterygota</taxon>
        <taxon>Neoptera</taxon>
        <taxon>Endopterygota</taxon>
        <taxon>Coleoptera</taxon>
        <taxon>Polyphaga</taxon>
        <taxon>Cucujiformia</taxon>
        <taxon>Chrysomeloidea</taxon>
        <taxon>Chrysomelidae</taxon>
        <taxon>Galerucinae</taxon>
        <taxon>Diabroticina</taxon>
        <taxon>Diabroticites</taxon>
        <taxon>Diabrotica</taxon>
    </lineage>
</organism>
<evidence type="ECO:0000256" key="1">
    <source>
        <dbReference type="ARBA" id="ARBA00004651"/>
    </source>
</evidence>
<evidence type="ECO:0000256" key="2">
    <source>
        <dbReference type="ARBA" id="ARBA00022475"/>
    </source>
</evidence>
<keyword evidence="3 8" id="KW-0812">Transmembrane</keyword>
<dbReference type="AlphaFoldDB" id="A0A6P7GRN1"/>
<dbReference type="FunCoup" id="A0A6P7GRN1">
    <property type="interactions" value="4"/>
</dbReference>
<dbReference type="GO" id="GO:0043025">
    <property type="term" value="C:neuronal cell body"/>
    <property type="evidence" value="ECO:0007669"/>
    <property type="project" value="TreeGrafter"/>
</dbReference>
<dbReference type="RefSeq" id="XP_028148707.1">
    <property type="nucleotide sequence ID" value="XM_028292906.1"/>
</dbReference>
<evidence type="ECO:0000256" key="3">
    <source>
        <dbReference type="ARBA" id="ARBA00022692"/>
    </source>
</evidence>
<feature type="transmembrane region" description="Helical" evidence="8">
    <location>
        <begin position="149"/>
        <end position="172"/>
    </location>
</feature>
<dbReference type="PANTHER" id="PTHR21143">
    <property type="entry name" value="INVERTEBRATE GUSTATORY RECEPTOR"/>
    <property type="match status" value="1"/>
</dbReference>
<evidence type="ECO:0000256" key="8">
    <source>
        <dbReference type="RuleBase" id="RU363108"/>
    </source>
</evidence>
<sequence length="357" mass="40686">MKSDAYFLNLIFNISCYVGVFPFRNRPILDKVLTVGMIILVIVGAIPLMHSFHSMVVKYNLGISEILGLGFHILSLLGFNGTCLYGIAHDKKLWELVFKTIDKLQHRQPVFVGSITYSCKLLRFFAIFLLVHFSLIWKTDRDIKMKMGIVYVLWIGAYFKILCVTVVIWHICNMLSARYVLITDLIRKSYEDPKNNFVLEKYICEIKCDIAYLNMAVKTFNIIAGKFVLALMCLTFLSFLVYFNFIFFVNNQRGQDYLVSISCMSESIVLSIFSTIIIFSCDRVGKRSEDFIGLCRYLEAAKGDVVAGSLANTAKGLKPRFTAAGFFNINQGVLTTFLCNLSTYLIIILQFKEPSID</sequence>